<sequence length="337" mass="39771">MDFKGNNKTEPIYPPIQNTENETKELPEITNSLENVQEGTKQTQQKNFSFEDETKKEEEEISKEYTLENEEYNEETKKIEGNDLLFTGSSIKPNSTEVSSIIYPPSIQDKINTKEEKTEKKKNQNNKLKNEWKKLKKSLDSHQKKIIDAYIDYKVEKKVNKIIQQPQKDDTFNQFEISKKNFEVNEKKIKHFIKQQQKDMKHFIQKQISYQSMMYQYPYYYYPYCYYPQPYNINGDSPYFFNQFNSIEQPLSYNHQYCYGKTCSCVTQKNQQHTPTHQFSSAPIQNEVEQTLHQSSVHSSSSSQSINSDKKLESQTKQEIENLFPHSSFSSTTNPTA</sequence>
<comment type="caution">
    <text evidence="3">The sequence shown here is derived from an EMBL/GenBank/DDBJ whole genome shotgun (WGS) entry which is preliminary data.</text>
</comment>
<keyword evidence="4" id="KW-1185">Reference proteome</keyword>
<feature type="compositionally biased region" description="Basic and acidic residues" evidence="2">
    <location>
        <begin position="308"/>
        <end position="320"/>
    </location>
</feature>
<accession>A0ABQ0DDS5</accession>
<feature type="compositionally biased region" description="Polar residues" evidence="2">
    <location>
        <begin position="36"/>
        <end position="48"/>
    </location>
</feature>
<keyword evidence="1" id="KW-0175">Coiled coil</keyword>
<feature type="compositionally biased region" description="Low complexity" evidence="2">
    <location>
        <begin position="293"/>
        <end position="305"/>
    </location>
</feature>
<name>A0ABQ0DDS5_9EUKA</name>
<feature type="coiled-coil region" evidence="1">
    <location>
        <begin position="107"/>
        <end position="145"/>
    </location>
</feature>
<evidence type="ECO:0000313" key="3">
    <source>
        <dbReference type="EMBL" id="GAB1220994.1"/>
    </source>
</evidence>
<organism evidence="3 4">
    <name type="scientific">Entamoeba nuttalli</name>
    <dbReference type="NCBI Taxonomy" id="412467"/>
    <lineage>
        <taxon>Eukaryota</taxon>
        <taxon>Amoebozoa</taxon>
        <taxon>Evosea</taxon>
        <taxon>Archamoebae</taxon>
        <taxon>Mastigamoebida</taxon>
        <taxon>Entamoebidae</taxon>
        <taxon>Entamoeba</taxon>
    </lineage>
</organism>
<evidence type="ECO:0000313" key="4">
    <source>
        <dbReference type="Proteomes" id="UP001628156"/>
    </source>
</evidence>
<feature type="region of interest" description="Disordered" evidence="2">
    <location>
        <begin position="36"/>
        <end position="73"/>
    </location>
</feature>
<evidence type="ECO:0000256" key="2">
    <source>
        <dbReference type="SAM" id="MobiDB-lite"/>
    </source>
</evidence>
<feature type="compositionally biased region" description="Basic and acidic residues" evidence="2">
    <location>
        <begin position="52"/>
        <end position="66"/>
    </location>
</feature>
<evidence type="ECO:0000256" key="1">
    <source>
        <dbReference type="SAM" id="Coils"/>
    </source>
</evidence>
<proteinExistence type="predicted"/>
<feature type="region of interest" description="Disordered" evidence="2">
    <location>
        <begin position="1"/>
        <end position="22"/>
    </location>
</feature>
<gene>
    <name evidence="3" type="ORF">ENUP19_0061G0157</name>
</gene>
<dbReference type="EMBL" id="BAAFRS010000061">
    <property type="protein sequence ID" value="GAB1220994.1"/>
    <property type="molecule type" value="Genomic_DNA"/>
</dbReference>
<protein>
    <submittedName>
        <fullName evidence="3">Uncharacterized protein</fullName>
    </submittedName>
</protein>
<dbReference type="Proteomes" id="UP001628156">
    <property type="component" value="Unassembled WGS sequence"/>
</dbReference>
<feature type="compositionally biased region" description="Polar residues" evidence="2">
    <location>
        <begin position="325"/>
        <end position="337"/>
    </location>
</feature>
<feature type="region of interest" description="Disordered" evidence="2">
    <location>
        <begin position="290"/>
        <end position="337"/>
    </location>
</feature>
<reference evidence="3 4" key="1">
    <citation type="journal article" date="2019" name="PLoS Negl. Trop. Dis.">
        <title>Whole genome sequencing of Entamoeba nuttalli reveals mammalian host-related molecular signatures and a novel octapeptide-repeat surface protein.</title>
        <authorList>
            <person name="Tanaka M."/>
            <person name="Makiuchi T."/>
            <person name="Komiyama T."/>
            <person name="Shiina T."/>
            <person name="Osaki K."/>
            <person name="Tachibana H."/>
        </authorList>
    </citation>
    <scope>NUCLEOTIDE SEQUENCE [LARGE SCALE GENOMIC DNA]</scope>
    <source>
        <strain evidence="3 4">P19-061405</strain>
    </source>
</reference>